<organism evidence="1 2">
    <name type="scientific">Paramecium pentaurelia</name>
    <dbReference type="NCBI Taxonomy" id="43138"/>
    <lineage>
        <taxon>Eukaryota</taxon>
        <taxon>Sar</taxon>
        <taxon>Alveolata</taxon>
        <taxon>Ciliophora</taxon>
        <taxon>Intramacronucleata</taxon>
        <taxon>Oligohymenophorea</taxon>
        <taxon>Peniculida</taxon>
        <taxon>Parameciidae</taxon>
        <taxon>Paramecium</taxon>
    </lineage>
</organism>
<protein>
    <submittedName>
        <fullName evidence="1">Uncharacterized protein</fullName>
    </submittedName>
</protein>
<comment type="caution">
    <text evidence="1">The sequence shown here is derived from an EMBL/GenBank/DDBJ whole genome shotgun (WGS) entry which is preliminary data.</text>
</comment>
<evidence type="ECO:0000313" key="2">
    <source>
        <dbReference type="Proteomes" id="UP000689195"/>
    </source>
</evidence>
<dbReference type="Proteomes" id="UP000689195">
    <property type="component" value="Unassembled WGS sequence"/>
</dbReference>
<reference evidence="1" key="1">
    <citation type="submission" date="2021-01" db="EMBL/GenBank/DDBJ databases">
        <authorList>
            <consortium name="Genoscope - CEA"/>
            <person name="William W."/>
        </authorList>
    </citation>
    <scope>NUCLEOTIDE SEQUENCE</scope>
</reference>
<name>A0A8S1RXA7_9CILI</name>
<dbReference type="EMBL" id="CAJJDO010000001">
    <property type="protein sequence ID" value="CAD8132596.1"/>
    <property type="molecule type" value="Genomic_DNA"/>
</dbReference>
<sequence>MAEGIQRKVRSLIDGFNKFQIEKEQLIEKDKNQEKQKQRTQQLKYKSCNLNNFNYNLFDLSNDSQNFPLLLHVIFQSSFYSESNIVAISEKQKLVNKNKKIQVYQIMSLTNY</sequence>
<evidence type="ECO:0000313" key="1">
    <source>
        <dbReference type="EMBL" id="CAD8132596.1"/>
    </source>
</evidence>
<dbReference type="AlphaFoldDB" id="A0A8S1RXA7"/>
<gene>
    <name evidence="1" type="ORF">PPENT_87.1.T0010700</name>
</gene>
<keyword evidence="2" id="KW-1185">Reference proteome</keyword>
<proteinExistence type="predicted"/>
<accession>A0A8S1RXA7</accession>